<keyword evidence="1 2" id="KW-0378">Hydrolase</keyword>
<protein>
    <submittedName>
        <fullName evidence="2">Cell wall glycosyl hydrolase YteR</fullName>
    </submittedName>
</protein>
<dbReference type="Gene3D" id="1.50.10.10">
    <property type="match status" value="1"/>
</dbReference>
<evidence type="ECO:0000313" key="3">
    <source>
        <dbReference type="Proteomes" id="UP001175000"/>
    </source>
</evidence>
<organism evidence="2 3">
    <name type="scientific">Immersiella caudata</name>
    <dbReference type="NCBI Taxonomy" id="314043"/>
    <lineage>
        <taxon>Eukaryota</taxon>
        <taxon>Fungi</taxon>
        <taxon>Dikarya</taxon>
        <taxon>Ascomycota</taxon>
        <taxon>Pezizomycotina</taxon>
        <taxon>Sordariomycetes</taxon>
        <taxon>Sordariomycetidae</taxon>
        <taxon>Sordariales</taxon>
        <taxon>Lasiosphaeriaceae</taxon>
        <taxon>Immersiella</taxon>
    </lineage>
</organism>
<keyword evidence="3" id="KW-1185">Reference proteome</keyword>
<dbReference type="GO" id="GO:0016787">
    <property type="term" value="F:hydrolase activity"/>
    <property type="evidence" value="ECO:0007669"/>
    <property type="project" value="UniProtKB-KW"/>
</dbReference>
<dbReference type="AlphaFoldDB" id="A0AA40C5F4"/>
<dbReference type="GO" id="GO:0005975">
    <property type="term" value="P:carbohydrate metabolic process"/>
    <property type="evidence" value="ECO:0007669"/>
    <property type="project" value="InterPro"/>
</dbReference>
<dbReference type="InterPro" id="IPR010905">
    <property type="entry name" value="Glyco_hydro_88"/>
</dbReference>
<dbReference type="EMBL" id="JAULSU010000002">
    <property type="protein sequence ID" value="KAK0625807.1"/>
    <property type="molecule type" value="Genomic_DNA"/>
</dbReference>
<accession>A0AA40C5F4</accession>
<dbReference type="Pfam" id="PF07470">
    <property type="entry name" value="Glyco_hydro_88"/>
    <property type="match status" value="1"/>
</dbReference>
<reference evidence="2" key="1">
    <citation type="submission" date="2023-06" db="EMBL/GenBank/DDBJ databases">
        <title>Genome-scale phylogeny and comparative genomics of the fungal order Sordariales.</title>
        <authorList>
            <consortium name="Lawrence Berkeley National Laboratory"/>
            <person name="Hensen N."/>
            <person name="Bonometti L."/>
            <person name="Westerberg I."/>
            <person name="Brannstrom I.O."/>
            <person name="Guillou S."/>
            <person name="Cros-Aarteil S."/>
            <person name="Calhoun S."/>
            <person name="Haridas S."/>
            <person name="Kuo A."/>
            <person name="Mondo S."/>
            <person name="Pangilinan J."/>
            <person name="Riley R."/>
            <person name="Labutti K."/>
            <person name="Andreopoulos B."/>
            <person name="Lipzen A."/>
            <person name="Chen C."/>
            <person name="Yanf M."/>
            <person name="Daum C."/>
            <person name="Ng V."/>
            <person name="Clum A."/>
            <person name="Steindorff A."/>
            <person name="Ohm R."/>
            <person name="Martin F."/>
            <person name="Silar P."/>
            <person name="Natvig D."/>
            <person name="Lalanne C."/>
            <person name="Gautier V."/>
            <person name="Ament-Velasquez S.L."/>
            <person name="Kruys A."/>
            <person name="Hutchinson M.I."/>
            <person name="Powell A.J."/>
            <person name="Barry K."/>
            <person name="Miller A.N."/>
            <person name="Grigoriev I.V."/>
            <person name="Debuchy R."/>
            <person name="Gladieux P."/>
            <person name="Thoren M.H."/>
            <person name="Johannesson H."/>
        </authorList>
    </citation>
    <scope>NUCLEOTIDE SEQUENCE</scope>
    <source>
        <strain evidence="2">CBS 606.72</strain>
    </source>
</reference>
<proteinExistence type="predicted"/>
<dbReference type="Proteomes" id="UP001175000">
    <property type="component" value="Unassembled WGS sequence"/>
</dbReference>
<dbReference type="InterPro" id="IPR008928">
    <property type="entry name" value="6-hairpin_glycosidase_sf"/>
</dbReference>
<evidence type="ECO:0000256" key="1">
    <source>
        <dbReference type="ARBA" id="ARBA00022801"/>
    </source>
</evidence>
<sequence length="232" mass="26678">MWLDGLFMAAPFYAAYTSLFQPTNISAWDDILLQFTLVESHCRDSATGMLRHGYDESKRAVWADPITGASPLVWIRAQGWYIMALVDVLEWFPREHRGYGMLKGWFLELAKALRREQDAESGGWWLVMGREYVGRRGNYIESSGTAMYTYGLLKGVRMGLFEGTGEVYLQVARRAYEGMVEKFVKRDGRGMLTWEGTVRVGSLDGRGDYQVSWRFCCWGMRGADIFPVLYRH</sequence>
<dbReference type="PANTHER" id="PTHR33886:SF9">
    <property type="entry name" value="UNSATURATED RHAMNOGALACTURONAN HYDROLASE (EUROFUNG)"/>
    <property type="match status" value="1"/>
</dbReference>
<comment type="caution">
    <text evidence="2">The sequence shown here is derived from an EMBL/GenBank/DDBJ whole genome shotgun (WGS) entry which is preliminary data.</text>
</comment>
<dbReference type="SUPFAM" id="SSF48208">
    <property type="entry name" value="Six-hairpin glycosidases"/>
    <property type="match status" value="1"/>
</dbReference>
<dbReference type="PANTHER" id="PTHR33886">
    <property type="entry name" value="UNSATURATED RHAMNOGALACTURONAN HYDROLASE (EUROFUNG)"/>
    <property type="match status" value="1"/>
</dbReference>
<dbReference type="InterPro" id="IPR052043">
    <property type="entry name" value="PolySaccharide_Degr_Enz"/>
</dbReference>
<name>A0AA40C5F4_9PEZI</name>
<evidence type="ECO:0000313" key="2">
    <source>
        <dbReference type="EMBL" id="KAK0625807.1"/>
    </source>
</evidence>
<dbReference type="InterPro" id="IPR012341">
    <property type="entry name" value="6hp_glycosidase-like_sf"/>
</dbReference>
<gene>
    <name evidence="2" type="ORF">B0T14DRAFT_508608</name>
</gene>